<dbReference type="SUPFAM" id="SSF160113">
    <property type="entry name" value="YegP-like"/>
    <property type="match status" value="5"/>
</dbReference>
<evidence type="ECO:0000313" key="6">
    <source>
        <dbReference type="Proteomes" id="UP000304382"/>
    </source>
</evidence>
<feature type="transmembrane region" description="Helical" evidence="2">
    <location>
        <begin position="84"/>
        <end position="104"/>
    </location>
</feature>
<keyword evidence="2" id="KW-0812">Transmembrane</keyword>
<name>A0A4C2EGQ0_9EURY</name>
<dbReference type="AlphaFoldDB" id="A0A4C2EGQ0"/>
<reference evidence="5 6" key="1">
    <citation type="submission" date="2019-02" db="EMBL/GenBank/DDBJ databases">
        <title>Haloarcula mannanilyticum sp. nov., a mannan degrading haloarchaeon isolated from commercial salt.</title>
        <authorList>
            <person name="Enomoto S."/>
            <person name="Shimane Y."/>
            <person name="Kamekura M."/>
            <person name="Ito T."/>
            <person name="Moriya O."/>
            <person name="Ihara K."/>
            <person name="Takahashi-Ando N."/>
            <person name="Fukushima Y."/>
            <person name="Yoshida Y."/>
            <person name="Usama R."/>
            <person name="Takai K."/>
            <person name="Minegishi H."/>
        </authorList>
    </citation>
    <scope>NUCLEOTIDE SEQUENCE [LARGE SCALE GENOMIC DNA]</scope>
    <source>
        <strain evidence="5 6">MD130-1</strain>
    </source>
</reference>
<evidence type="ECO:0000313" key="5">
    <source>
        <dbReference type="EMBL" id="GCF13625.1"/>
    </source>
</evidence>
<keyword evidence="6" id="KW-1185">Reference proteome</keyword>
<dbReference type="Gene3D" id="2.30.29.80">
    <property type="match status" value="2"/>
</dbReference>
<evidence type="ECO:0000259" key="3">
    <source>
        <dbReference type="Pfam" id="PF07411"/>
    </source>
</evidence>
<dbReference type="EMBL" id="BIXZ01000002">
    <property type="protein sequence ID" value="GCF13625.1"/>
    <property type="molecule type" value="Genomic_DNA"/>
</dbReference>
<dbReference type="Gene3D" id="3.30.160.160">
    <property type="entry name" value="YegP-like"/>
    <property type="match status" value="2"/>
</dbReference>
<dbReference type="RefSeq" id="WP_137683255.1">
    <property type="nucleotide sequence ID" value="NZ_BIXZ01000002.1"/>
</dbReference>
<feature type="domain" description="DUF1508" evidence="3">
    <location>
        <begin position="243"/>
        <end position="289"/>
    </location>
</feature>
<evidence type="ECO:0000256" key="1">
    <source>
        <dbReference type="SAM" id="MobiDB-lite"/>
    </source>
</evidence>
<evidence type="ECO:0000256" key="2">
    <source>
        <dbReference type="SAM" id="Phobius"/>
    </source>
</evidence>
<comment type="caution">
    <text evidence="5">The sequence shown here is derived from an EMBL/GenBank/DDBJ whole genome shotgun (WGS) entry which is preliminary data.</text>
</comment>
<feature type="transmembrane region" description="Helical" evidence="2">
    <location>
        <begin position="25"/>
        <end position="46"/>
    </location>
</feature>
<dbReference type="Pfam" id="PF23600">
    <property type="entry name" value="CdpA_N"/>
    <property type="match status" value="1"/>
</dbReference>
<dbReference type="InterPro" id="IPR036913">
    <property type="entry name" value="YegP-like_sf"/>
</dbReference>
<dbReference type="Pfam" id="PF07411">
    <property type="entry name" value="DUF1508"/>
    <property type="match status" value="5"/>
</dbReference>
<feature type="domain" description="DUF1508" evidence="3">
    <location>
        <begin position="321"/>
        <end position="366"/>
    </location>
</feature>
<keyword evidence="2" id="KW-0472">Membrane</keyword>
<organism evidence="5 6">
    <name type="scientific">Haloarcula mannanilytica</name>
    <dbReference type="NCBI Taxonomy" id="2509225"/>
    <lineage>
        <taxon>Archaea</taxon>
        <taxon>Methanobacteriati</taxon>
        <taxon>Methanobacteriota</taxon>
        <taxon>Stenosarchaea group</taxon>
        <taxon>Halobacteria</taxon>
        <taxon>Halobacteriales</taxon>
        <taxon>Haloarculaceae</taxon>
        <taxon>Haloarcula</taxon>
    </lineage>
</organism>
<accession>A0A4C2EGQ0</accession>
<keyword evidence="2" id="KW-1133">Transmembrane helix</keyword>
<feature type="domain" description="DUF1508" evidence="3">
    <location>
        <begin position="435"/>
        <end position="482"/>
    </location>
</feature>
<dbReference type="InterPro" id="IPR051141">
    <property type="entry name" value="UPF0339_domain"/>
</dbReference>
<feature type="transmembrane region" description="Helical" evidence="2">
    <location>
        <begin position="58"/>
        <end position="78"/>
    </location>
</feature>
<dbReference type="OrthoDB" id="108721at2157"/>
<dbReference type="InterPro" id="IPR010879">
    <property type="entry name" value="DUF1508"/>
</dbReference>
<dbReference type="InterPro" id="IPR055563">
    <property type="entry name" value="CdpA_N"/>
</dbReference>
<evidence type="ECO:0008006" key="7">
    <source>
        <dbReference type="Google" id="ProtNLM"/>
    </source>
</evidence>
<dbReference type="NCBIfam" id="NF041908">
    <property type="entry name" value="HVO_2922"/>
    <property type="match status" value="1"/>
</dbReference>
<proteinExistence type="predicted"/>
<gene>
    <name evidence="5" type="ORF">Harman_15600</name>
</gene>
<dbReference type="PANTHER" id="PTHR40606:SF1">
    <property type="entry name" value="UPF0339 PROTEIN YEGP"/>
    <property type="match status" value="1"/>
</dbReference>
<feature type="domain" description="Cell division protein A N-terminal" evidence="4">
    <location>
        <begin position="6"/>
        <end position="141"/>
    </location>
</feature>
<evidence type="ECO:0000259" key="4">
    <source>
        <dbReference type="Pfam" id="PF23600"/>
    </source>
</evidence>
<dbReference type="PANTHER" id="PTHR40606">
    <property type="match status" value="1"/>
</dbReference>
<feature type="domain" description="DUF1508" evidence="3">
    <location>
        <begin position="494"/>
        <end position="539"/>
    </location>
</feature>
<feature type="compositionally biased region" description="Basic and acidic residues" evidence="1">
    <location>
        <begin position="164"/>
        <end position="177"/>
    </location>
</feature>
<feature type="domain" description="DUF1508" evidence="3">
    <location>
        <begin position="380"/>
        <end position="428"/>
    </location>
</feature>
<sequence>MATDNALISVYRNRIGEPTTDDEVYGYWLFVIGIVLGIVGLLLFYLTASRSTPRQFGYLLGAIGLILLFAGPTIRLPLTRRGLILTYLGAVVGLVAMVWFTTFYPSNWTGPEGNPAVTLYIVGLGLMAVGAVVSPLLTGRKEAYDEAVRTAQEATELADQSTQDAERASRDADRASRDAQQQSQVAEQATRERDTLAEQLATSESAREELATVTEATEAELAAAHATIAAAMDSKATFELYEDSSGKYRWRLRHRNSNIIADSAQGYSSRQKAMQGLRSVQSNAAGGAVVFFEDATEDDTAEDVPVVPAPESDATFELFEDNAGEFRWRLRHDNGNILADGGEGYASKSNVRRALQSVRSYVPGAAYLKIDPVAYEVYADAAGQFRWRLLHRNGNILADSGEGYSSRSNARRAARRVSELAPDAEVDDGFEVYEDNAEEWRWRLRADNGELVADSGEGYANRSKAMDAVERVQSYAADADLLEIGSAAFEVYEDKGEEWRWRLRHRNGEIIADSGEGYAERNKAIAAIERVKRHAPGAPDEE</sequence>
<feature type="transmembrane region" description="Helical" evidence="2">
    <location>
        <begin position="116"/>
        <end position="137"/>
    </location>
</feature>
<protein>
    <recommendedName>
        <fullName evidence="7">DUF1508 domain-containing protein</fullName>
    </recommendedName>
</protein>
<dbReference type="Proteomes" id="UP000304382">
    <property type="component" value="Unassembled WGS sequence"/>
</dbReference>
<feature type="region of interest" description="Disordered" evidence="1">
    <location>
        <begin position="152"/>
        <end position="207"/>
    </location>
</feature>